<gene>
    <name evidence="2" type="ORF">A9Q84_11760</name>
</gene>
<keyword evidence="1" id="KW-1133">Transmembrane helix</keyword>
<evidence type="ECO:0000256" key="1">
    <source>
        <dbReference type="SAM" id="Phobius"/>
    </source>
</evidence>
<dbReference type="Gene3D" id="3.30.420.40">
    <property type="match status" value="2"/>
</dbReference>
<dbReference type="Gene3D" id="3.30.1490.300">
    <property type="match status" value="1"/>
</dbReference>
<organism evidence="2 3">
    <name type="scientific">Halobacteriovorax marinus</name>
    <dbReference type="NCBI Taxonomy" id="97084"/>
    <lineage>
        <taxon>Bacteria</taxon>
        <taxon>Pseudomonadati</taxon>
        <taxon>Bdellovibrionota</taxon>
        <taxon>Bacteriovoracia</taxon>
        <taxon>Bacteriovoracales</taxon>
        <taxon>Halobacteriovoraceae</taxon>
        <taxon>Halobacteriovorax</taxon>
    </lineage>
</organism>
<dbReference type="PANTHER" id="PTHR32432">
    <property type="entry name" value="CELL DIVISION PROTEIN FTSA-RELATED"/>
    <property type="match status" value="1"/>
</dbReference>
<dbReference type="Proteomes" id="UP000196531">
    <property type="component" value="Unassembled WGS sequence"/>
</dbReference>
<dbReference type="PANTHER" id="PTHR32432:SF3">
    <property type="entry name" value="ETHANOLAMINE UTILIZATION PROTEIN EUTJ"/>
    <property type="match status" value="1"/>
</dbReference>
<evidence type="ECO:0000313" key="2">
    <source>
        <dbReference type="EMBL" id="OUR97004.1"/>
    </source>
</evidence>
<dbReference type="SUPFAM" id="SSF53067">
    <property type="entry name" value="Actin-like ATPase domain"/>
    <property type="match status" value="2"/>
</dbReference>
<dbReference type="InterPro" id="IPR043129">
    <property type="entry name" value="ATPase_NBD"/>
</dbReference>
<dbReference type="InterPro" id="IPR050696">
    <property type="entry name" value="FtsA/MreB"/>
</dbReference>
<proteinExistence type="predicted"/>
<accession>A0A1Y5F884</accession>
<dbReference type="Pfam" id="PF11104">
    <property type="entry name" value="PilM_2"/>
    <property type="match status" value="1"/>
</dbReference>
<reference evidence="3" key="1">
    <citation type="journal article" date="2017" name="Proc. Natl. Acad. Sci. U.S.A.">
        <title>Simulation of Deepwater Horizon oil plume reveals substrate specialization within a complex community of hydrocarbon-degraders.</title>
        <authorList>
            <person name="Hu P."/>
            <person name="Dubinsky E.A."/>
            <person name="Probst A.J."/>
            <person name="Wang J."/>
            <person name="Sieber C.M.K."/>
            <person name="Tom L.M."/>
            <person name="Gardinali P."/>
            <person name="Banfield J.F."/>
            <person name="Atlas R.M."/>
            <person name="Andersen G.L."/>
        </authorList>
    </citation>
    <scope>NUCLEOTIDE SEQUENCE [LARGE SCALE GENOMIC DNA]</scope>
</reference>
<evidence type="ECO:0000313" key="3">
    <source>
        <dbReference type="Proteomes" id="UP000196531"/>
    </source>
</evidence>
<sequence length="523" mass="60458">MNILAIDLGSYSVKFYECRLERKQLKYLGHREIIISKIRSQFEPDTTINEIHNEIIRSYLKKTEFEGKIIYQIQDNFTTSRYLELPVNSRKKAELMIPFLMEENIPYSLKDIHYTSTLVKNGENYSALVSIAQLEYFDNYYSYLEETGTLPAILTTEMGVVQSFIDQKHFSGSFCFVDIGHDSTKAYFIHNREVISSHLTHLGGKVLDDIISQTYQIPLDEAVIYKHDNCFFLTDDQLDDVTKEQRDFAKLMHQAFMPLVSDLKRWELGYRVKFGNPITKIIISGGCSNISNIENFIGAQLKIKVEKFDGSKISGVPEESKQNFLLSHMMAASQRSSTQMPNFLTGNYTSGFSDTISLHSVSFIFSRSLAVFVVLMSFMLFDRFYFLNSMDRRLDSKIKKVIKKDSLEISRKDQRKYKRNPESILKLLKKKNRVVKQEVRTIQSATEINASAPLIELSKYISRNELVNMELFENIDGNVRVHFSSKEPKELEALKTHVTSGPFDNLKIDYKSKSKIMTMTFSE</sequence>
<feature type="transmembrane region" description="Helical" evidence="1">
    <location>
        <begin position="364"/>
        <end position="386"/>
    </location>
</feature>
<comment type="caution">
    <text evidence="2">The sequence shown here is derived from an EMBL/GenBank/DDBJ whole genome shotgun (WGS) entry which is preliminary data.</text>
</comment>
<dbReference type="InterPro" id="IPR005883">
    <property type="entry name" value="PilM"/>
</dbReference>
<keyword evidence="1" id="KW-0812">Transmembrane</keyword>
<keyword evidence="1" id="KW-0472">Membrane</keyword>
<dbReference type="EMBL" id="MAAO01000006">
    <property type="protein sequence ID" value="OUR97004.1"/>
    <property type="molecule type" value="Genomic_DNA"/>
</dbReference>
<name>A0A1Y5F884_9BACT</name>
<dbReference type="AlphaFoldDB" id="A0A1Y5F884"/>
<protein>
    <submittedName>
        <fullName evidence="2">Uncharacterized protein</fullName>
    </submittedName>
</protein>